<dbReference type="VEuPathDB" id="VectorBase:ISCI010141"/>
<dbReference type="InParanoid" id="B7Q0K2"/>
<gene>
    <name evidence="2" type="ORF">IscW_ISCW010141</name>
</gene>
<dbReference type="EMBL" id="ABJB010864712">
    <property type="status" value="NOT_ANNOTATED_CDS"/>
    <property type="molecule type" value="Genomic_DNA"/>
</dbReference>
<evidence type="ECO:0000313" key="4">
    <source>
        <dbReference type="Proteomes" id="UP000001555"/>
    </source>
</evidence>
<dbReference type="HOGENOM" id="CLU_2006424_0_0_1"/>
<dbReference type="EnsemblMetazoa" id="ISCW010141-RA">
    <property type="protein sequence ID" value="ISCW010141-PA"/>
    <property type="gene ID" value="ISCW010141"/>
</dbReference>
<feature type="region of interest" description="Disordered" evidence="1">
    <location>
        <begin position="34"/>
        <end position="124"/>
    </location>
</feature>
<keyword evidence="4" id="KW-1185">Reference proteome</keyword>
<reference evidence="2 4" key="1">
    <citation type="submission" date="2008-03" db="EMBL/GenBank/DDBJ databases">
        <title>Annotation of Ixodes scapularis.</title>
        <authorList>
            <consortium name="Ixodes scapularis Genome Project Consortium"/>
            <person name="Caler E."/>
            <person name="Hannick L.I."/>
            <person name="Bidwell S."/>
            <person name="Joardar V."/>
            <person name="Thiagarajan M."/>
            <person name="Amedeo P."/>
            <person name="Galinsky K.J."/>
            <person name="Schobel S."/>
            <person name="Inman J."/>
            <person name="Hostetler J."/>
            <person name="Miller J."/>
            <person name="Hammond M."/>
            <person name="Megy K."/>
            <person name="Lawson D."/>
            <person name="Kodira C."/>
            <person name="Sutton G."/>
            <person name="Meyer J."/>
            <person name="Hill C.A."/>
            <person name="Birren B."/>
            <person name="Nene V."/>
            <person name="Collins F."/>
            <person name="Alarcon-Chaidez F."/>
            <person name="Wikel S."/>
            <person name="Strausberg R."/>
        </authorList>
    </citation>
    <scope>NUCLEOTIDE SEQUENCE [LARGE SCALE GENOMIC DNA]</scope>
    <source>
        <strain evidence="4">Wikel</strain>
        <strain evidence="2">Wikel colony</strain>
    </source>
</reference>
<name>B7Q0K2_IXOSC</name>
<dbReference type="AlphaFoldDB" id="B7Q0K2"/>
<evidence type="ECO:0000313" key="2">
    <source>
        <dbReference type="EMBL" id="EEC12374.1"/>
    </source>
</evidence>
<organism>
    <name type="scientific">Ixodes scapularis</name>
    <name type="common">Black-legged tick</name>
    <name type="synonym">Deer tick</name>
    <dbReference type="NCBI Taxonomy" id="6945"/>
    <lineage>
        <taxon>Eukaryota</taxon>
        <taxon>Metazoa</taxon>
        <taxon>Ecdysozoa</taxon>
        <taxon>Arthropoda</taxon>
        <taxon>Chelicerata</taxon>
        <taxon>Arachnida</taxon>
        <taxon>Acari</taxon>
        <taxon>Parasitiformes</taxon>
        <taxon>Ixodida</taxon>
        <taxon>Ixodoidea</taxon>
        <taxon>Ixodidae</taxon>
        <taxon>Ixodinae</taxon>
        <taxon>Ixodes</taxon>
    </lineage>
</organism>
<evidence type="ECO:0000256" key="1">
    <source>
        <dbReference type="SAM" id="MobiDB-lite"/>
    </source>
</evidence>
<dbReference type="PaxDb" id="6945-B7Q0K2"/>
<feature type="compositionally biased region" description="Polar residues" evidence="1">
    <location>
        <begin position="34"/>
        <end position="49"/>
    </location>
</feature>
<dbReference type="EMBL" id="DS833022">
    <property type="protein sequence ID" value="EEC12374.1"/>
    <property type="molecule type" value="Genomic_DNA"/>
</dbReference>
<accession>B7Q0K2</accession>
<dbReference type="VEuPathDB" id="VectorBase:ISCW010141"/>
<protein>
    <submittedName>
        <fullName evidence="2 3">Uncharacterized protein</fullName>
    </submittedName>
</protein>
<sequence length="124" mass="12646">MACAQGWWHTGHWGSPLPHTLLAHSMQNMLWPQGTSAATTSLSKHTTQSRLPRLPGAGGPPPVEPRESVGELATLSGPASRRSGPPRTGGGAAKASPLVPRAKSGQATAAGSKVGESPRPSSDS</sequence>
<evidence type="ECO:0000313" key="3">
    <source>
        <dbReference type="EnsemblMetazoa" id="ISCW010141-PA"/>
    </source>
</evidence>
<dbReference type="Proteomes" id="UP000001555">
    <property type="component" value="Unassembled WGS sequence"/>
</dbReference>
<proteinExistence type="predicted"/>
<feature type="compositionally biased region" description="Low complexity" evidence="1">
    <location>
        <begin position="76"/>
        <end position="86"/>
    </location>
</feature>
<reference evidence="3" key="2">
    <citation type="submission" date="2020-05" db="UniProtKB">
        <authorList>
            <consortium name="EnsemblMetazoa"/>
        </authorList>
    </citation>
    <scope>IDENTIFICATION</scope>
    <source>
        <strain evidence="3">wikel</strain>
    </source>
</reference>